<name>A0A6B0Y065_9RHOB</name>
<accession>A0A6B0Y065</accession>
<keyword evidence="1" id="KW-0678">Repressor</keyword>
<gene>
    <name evidence="7" type="ORF">F4Y60_07150</name>
</gene>
<reference evidence="7" key="1">
    <citation type="submission" date="2019-09" db="EMBL/GenBank/DDBJ databases">
        <title>Characterisation of the sponge microbiome using genome-centric metagenomics.</title>
        <authorList>
            <person name="Engelberts J.P."/>
            <person name="Robbins S.J."/>
            <person name="De Goeij J.M."/>
            <person name="Aranda M."/>
            <person name="Bell S.C."/>
            <person name="Webster N.S."/>
        </authorList>
    </citation>
    <scope>NUCLEOTIDE SEQUENCE</scope>
    <source>
        <strain evidence="7">SB0664_bin_43</strain>
    </source>
</reference>
<dbReference type="SUPFAM" id="SSF55729">
    <property type="entry name" value="Acyl-CoA N-acyltransferases (Nat)"/>
    <property type="match status" value="1"/>
</dbReference>
<keyword evidence="2" id="KW-1277">Toxin-antitoxin system</keyword>
<evidence type="ECO:0000256" key="4">
    <source>
        <dbReference type="ARBA" id="ARBA00023315"/>
    </source>
</evidence>
<evidence type="ECO:0000256" key="3">
    <source>
        <dbReference type="ARBA" id="ARBA00022679"/>
    </source>
</evidence>
<dbReference type="CDD" id="cd04301">
    <property type="entry name" value="NAT_SF"/>
    <property type="match status" value="1"/>
</dbReference>
<dbReference type="Pfam" id="PF13508">
    <property type="entry name" value="Acetyltransf_7"/>
    <property type="match status" value="1"/>
</dbReference>
<evidence type="ECO:0000256" key="1">
    <source>
        <dbReference type="ARBA" id="ARBA00022491"/>
    </source>
</evidence>
<feature type="domain" description="N-acetyltransferase" evidence="6">
    <location>
        <begin position="65"/>
        <end position="203"/>
    </location>
</feature>
<dbReference type="Gene3D" id="3.40.630.30">
    <property type="match status" value="1"/>
</dbReference>
<dbReference type="GO" id="GO:0016747">
    <property type="term" value="F:acyltransferase activity, transferring groups other than amino-acyl groups"/>
    <property type="evidence" value="ECO:0007669"/>
    <property type="project" value="InterPro"/>
</dbReference>
<protein>
    <submittedName>
        <fullName evidence="7">GNAT family N-acetyltransferase</fullName>
    </submittedName>
</protein>
<sequence>MPRGLQRRSTSHLHRRHARLRLLLPIGDVLQVPTEDTRVNIENWNPGRHDHSGFDCGVDRLNNFLKLSAKKQQKDDMSRVYVAVEPGETTILGYHAINVGTMNVAELARRPRGTPSHGEIPVLFLGQVAVDQAVQGLGVGSLLMHHVFEKACVIADEAGCHAVLLDVMSDGDPEALVRRKGWYEEFGFQSFASNEARMFMTIKQVRQIV</sequence>
<dbReference type="AlphaFoldDB" id="A0A6B0Y065"/>
<keyword evidence="4" id="KW-0012">Acyltransferase</keyword>
<comment type="caution">
    <text evidence="7">The sequence shown here is derived from an EMBL/GenBank/DDBJ whole genome shotgun (WGS) entry which is preliminary data.</text>
</comment>
<dbReference type="PROSITE" id="PS51186">
    <property type="entry name" value="GNAT"/>
    <property type="match status" value="1"/>
</dbReference>
<evidence type="ECO:0000256" key="5">
    <source>
        <dbReference type="ARBA" id="ARBA00049880"/>
    </source>
</evidence>
<dbReference type="EMBL" id="VXRY01000286">
    <property type="protein sequence ID" value="MXY33855.1"/>
    <property type="molecule type" value="Genomic_DNA"/>
</dbReference>
<evidence type="ECO:0000256" key="2">
    <source>
        <dbReference type="ARBA" id="ARBA00022649"/>
    </source>
</evidence>
<evidence type="ECO:0000313" key="7">
    <source>
        <dbReference type="EMBL" id="MXY33855.1"/>
    </source>
</evidence>
<keyword evidence="3 7" id="KW-0808">Transferase</keyword>
<dbReference type="PANTHER" id="PTHR36449:SF1">
    <property type="entry name" value="ACETYLTRANSFERASE"/>
    <property type="match status" value="1"/>
</dbReference>
<organism evidence="7">
    <name type="scientific">Boseongicola sp. SB0664_bin_43</name>
    <dbReference type="NCBI Taxonomy" id="2604844"/>
    <lineage>
        <taxon>Bacteria</taxon>
        <taxon>Pseudomonadati</taxon>
        <taxon>Pseudomonadota</taxon>
        <taxon>Alphaproteobacteria</taxon>
        <taxon>Rhodobacterales</taxon>
        <taxon>Paracoccaceae</taxon>
        <taxon>Boseongicola</taxon>
    </lineage>
</organism>
<comment type="catalytic activity">
    <reaction evidence="5">
        <text>glycyl-tRNA(Gly) + acetyl-CoA = N-acetylglycyl-tRNA(Gly) + CoA + H(+)</text>
        <dbReference type="Rhea" id="RHEA:81867"/>
        <dbReference type="Rhea" id="RHEA-COMP:9683"/>
        <dbReference type="Rhea" id="RHEA-COMP:19766"/>
        <dbReference type="ChEBI" id="CHEBI:15378"/>
        <dbReference type="ChEBI" id="CHEBI:57287"/>
        <dbReference type="ChEBI" id="CHEBI:57288"/>
        <dbReference type="ChEBI" id="CHEBI:78522"/>
        <dbReference type="ChEBI" id="CHEBI:232036"/>
    </reaction>
</comment>
<dbReference type="InterPro" id="IPR016181">
    <property type="entry name" value="Acyl_CoA_acyltransferase"/>
</dbReference>
<proteinExistence type="predicted"/>
<dbReference type="PANTHER" id="PTHR36449">
    <property type="entry name" value="ACETYLTRANSFERASE-RELATED"/>
    <property type="match status" value="1"/>
</dbReference>
<evidence type="ECO:0000259" key="6">
    <source>
        <dbReference type="PROSITE" id="PS51186"/>
    </source>
</evidence>
<dbReference type="InterPro" id="IPR000182">
    <property type="entry name" value="GNAT_dom"/>
</dbReference>